<dbReference type="RefSeq" id="WP_281842344.1">
    <property type="nucleotide sequence ID" value="NZ_BROH01000006.1"/>
</dbReference>
<accession>A0ABQ5LTK9</accession>
<evidence type="ECO:0000256" key="1">
    <source>
        <dbReference type="SAM" id="MobiDB-lite"/>
    </source>
</evidence>
<dbReference type="Pfam" id="PF13453">
    <property type="entry name" value="Zn_ribbon_TFIIB"/>
    <property type="match status" value="1"/>
</dbReference>
<dbReference type="InterPro" id="IPR027392">
    <property type="entry name" value="TF_Znf"/>
</dbReference>
<feature type="domain" description="Transcription factor zinc-finger" evidence="2">
    <location>
        <begin position="2"/>
        <end position="41"/>
    </location>
</feature>
<gene>
    <name evidence="3" type="ORF">STA1M1_21670</name>
</gene>
<name>A0ABQ5LTK9_9RHOB</name>
<reference evidence="3" key="1">
    <citation type="journal article" date="2023" name="Int. J. Syst. Evol. Microbiol.">
        <title>Sinisalibacter aestuarii sp. nov., isolated from estuarine sediment of the Arakawa River.</title>
        <authorList>
            <person name="Arafat S.T."/>
            <person name="Hirano S."/>
            <person name="Sato A."/>
            <person name="Takeuchi K."/>
            <person name="Yasuda T."/>
            <person name="Terahara T."/>
            <person name="Hamada M."/>
            <person name="Kobayashi T."/>
        </authorList>
    </citation>
    <scope>NUCLEOTIDE SEQUENCE</scope>
    <source>
        <strain evidence="3">B-399</strain>
    </source>
</reference>
<protein>
    <recommendedName>
        <fullName evidence="2">Transcription factor zinc-finger domain-containing protein</fullName>
    </recommendedName>
</protein>
<evidence type="ECO:0000313" key="4">
    <source>
        <dbReference type="Proteomes" id="UP001144205"/>
    </source>
</evidence>
<sequence>MKCPHDATEMDHVSRHGVEIDHCPACGGVWLDGGELDHLIAALRPAIELDNPDPAPPPPPRPAERKGKPYAPAQKRAERFEDRGREVAEPGKGKRYGGRYSGKARLRNILEEIFDFD</sequence>
<evidence type="ECO:0000313" key="3">
    <source>
        <dbReference type="EMBL" id="GKY88298.1"/>
    </source>
</evidence>
<keyword evidence="4" id="KW-1185">Reference proteome</keyword>
<feature type="compositionally biased region" description="Basic and acidic residues" evidence="1">
    <location>
        <begin position="75"/>
        <end position="92"/>
    </location>
</feature>
<dbReference type="Proteomes" id="UP001144205">
    <property type="component" value="Unassembled WGS sequence"/>
</dbReference>
<comment type="caution">
    <text evidence="3">The sequence shown here is derived from an EMBL/GenBank/DDBJ whole genome shotgun (WGS) entry which is preliminary data.</text>
</comment>
<proteinExistence type="predicted"/>
<evidence type="ECO:0000259" key="2">
    <source>
        <dbReference type="Pfam" id="PF13453"/>
    </source>
</evidence>
<dbReference type="EMBL" id="BROH01000006">
    <property type="protein sequence ID" value="GKY88298.1"/>
    <property type="molecule type" value="Genomic_DNA"/>
</dbReference>
<organism evidence="3 4">
    <name type="scientific">Sinisalibacter aestuarii</name>
    <dbReference type="NCBI Taxonomy" id="2949426"/>
    <lineage>
        <taxon>Bacteria</taxon>
        <taxon>Pseudomonadati</taxon>
        <taxon>Pseudomonadota</taxon>
        <taxon>Alphaproteobacteria</taxon>
        <taxon>Rhodobacterales</taxon>
        <taxon>Roseobacteraceae</taxon>
        <taxon>Sinisalibacter</taxon>
    </lineage>
</organism>
<feature type="region of interest" description="Disordered" evidence="1">
    <location>
        <begin position="47"/>
        <end position="99"/>
    </location>
</feature>